<evidence type="ECO:0000313" key="14">
    <source>
        <dbReference type="Proteomes" id="UP000242146"/>
    </source>
</evidence>
<keyword evidence="5" id="KW-0677">Repeat</keyword>
<comment type="caution">
    <text evidence="13">The sequence shown here is derived from an EMBL/GenBank/DDBJ whole genome shotgun (WGS) entry which is preliminary data.</text>
</comment>
<dbReference type="Pfam" id="PF18826">
    <property type="entry name" value="bVLRF1"/>
    <property type="match status" value="1"/>
</dbReference>
<evidence type="ECO:0000256" key="10">
    <source>
        <dbReference type="PROSITE-ProRule" id="PRU01389"/>
    </source>
</evidence>
<dbReference type="InterPro" id="IPR036770">
    <property type="entry name" value="Ankyrin_rpt-contain_sf"/>
</dbReference>
<sequence length="672" mass="76640">MKGRKTVHIDPDHLDAHPLNVFKLPNEILMALEHVQDETEASVLQQKQEQLTHDNLERLQLQQLKLENDDADELTLSCRTCQTSFDDRADQRLHFASDWHRYNIKRKLVFDQQPVPLNEFEDMLADLDDSLSGSDDESDDSTNDSDDDKSDDKVKTLVDRQKQALDHAKALDDEVAVLTRHHQHTPKKNSTMIWYTAPSLTTKSFHLGLYRLVLPAATIDVVAALKQVQALTKPSNPRYWSILMMGGGHFAGAVIDIHASTGLIDQQQSRQVSIVTHKTFHRYTTRRKQGGSQSANDSGKGKARSAGAQIRRYNEQALQQDIREVIDQWKKYLDQSECIIVHAPSGNRKMVFGYDGAVLRKDDPRIHGVPFTTRRPTLNELRRVYLDLTTLKVMEVDEQALLAKEELIKQREQMLRDRLEKSRAIDSPSTPSKKETKSSDPVVDKLVSLVNQGKEALLVSYVEEKGSEATQWCKANLSSSRDNDIDERTPTLLHIASSLGHTAVVDVLLRQLMADPTIKNNQGKTAYEMAKDKAVRNVFRRCMHDEPAKWNWMQDARVPSGLSLEQEQEQLAKEAKKKAKEEAKQRQVEEDRLRREQERERLASATITPAKPMSNRLKSGGYVLDPVVRALRDNQVNIANLSPEAKMRLEREKRARAAEERMRRLGSRQTEK</sequence>
<comment type="domain">
    <text evidence="10">The VLRF1 domain mediates binding to the 60S ribosomal subunit.</text>
</comment>
<dbReference type="GO" id="GO:0036503">
    <property type="term" value="P:ERAD pathway"/>
    <property type="evidence" value="ECO:0007669"/>
    <property type="project" value="TreeGrafter"/>
</dbReference>
<dbReference type="InterPro" id="IPR047139">
    <property type="entry name" value="ANKZ1/VMS1"/>
</dbReference>
<dbReference type="PANTHER" id="PTHR16036:SF2">
    <property type="entry name" value="TRNA ENDONUCLEASE ANKZF1"/>
    <property type="match status" value="1"/>
</dbReference>
<feature type="region of interest" description="Disordered" evidence="11">
    <location>
        <begin position="418"/>
        <end position="441"/>
    </location>
</feature>
<reference evidence="13 14" key="1">
    <citation type="submission" date="2016-07" db="EMBL/GenBank/DDBJ databases">
        <title>Pervasive Adenine N6-methylation of Active Genes in Fungi.</title>
        <authorList>
            <consortium name="DOE Joint Genome Institute"/>
            <person name="Mondo S.J."/>
            <person name="Dannebaum R.O."/>
            <person name="Kuo R.C."/>
            <person name="Labutti K."/>
            <person name="Haridas S."/>
            <person name="Kuo A."/>
            <person name="Salamov A."/>
            <person name="Ahrendt S.R."/>
            <person name="Lipzen A."/>
            <person name="Sullivan W."/>
            <person name="Andreopoulos W.B."/>
            <person name="Clum A."/>
            <person name="Lindquist E."/>
            <person name="Daum C."/>
            <person name="Ramamoorthy G.K."/>
            <person name="Gryganskyi A."/>
            <person name="Culley D."/>
            <person name="Magnuson J.K."/>
            <person name="James T.Y."/>
            <person name="O'Malley M.A."/>
            <person name="Stajich J.E."/>
            <person name="Spatafora J.W."/>
            <person name="Visel A."/>
            <person name="Grigoriev I.V."/>
        </authorList>
    </citation>
    <scope>NUCLEOTIDE SEQUENCE [LARGE SCALE GENOMIC DNA]</scope>
    <source>
        <strain evidence="13 14">NRRL 3301</strain>
    </source>
</reference>
<dbReference type="Proteomes" id="UP000242146">
    <property type="component" value="Unassembled WGS sequence"/>
</dbReference>
<evidence type="ECO:0000256" key="7">
    <source>
        <dbReference type="ARBA" id="ARBA00022801"/>
    </source>
</evidence>
<organism evidence="13 14">
    <name type="scientific">Hesseltinella vesiculosa</name>
    <dbReference type="NCBI Taxonomy" id="101127"/>
    <lineage>
        <taxon>Eukaryota</taxon>
        <taxon>Fungi</taxon>
        <taxon>Fungi incertae sedis</taxon>
        <taxon>Mucoromycota</taxon>
        <taxon>Mucoromycotina</taxon>
        <taxon>Mucoromycetes</taxon>
        <taxon>Mucorales</taxon>
        <taxon>Cunninghamellaceae</taxon>
        <taxon>Hesseltinella</taxon>
    </lineage>
</organism>
<keyword evidence="3 10" id="KW-0963">Cytoplasm</keyword>
<dbReference type="InterPro" id="IPR041175">
    <property type="entry name" value="VLRF1/Vms1"/>
</dbReference>
<comment type="similarity">
    <text evidence="2 10">Belongs to the ANKZF1/VMS1 family.</text>
</comment>
<dbReference type="Gene3D" id="1.25.40.20">
    <property type="entry name" value="Ankyrin repeat-containing domain"/>
    <property type="match status" value="1"/>
</dbReference>
<evidence type="ECO:0000256" key="11">
    <source>
        <dbReference type="SAM" id="MobiDB-lite"/>
    </source>
</evidence>
<dbReference type="AlphaFoldDB" id="A0A1X2GC33"/>
<evidence type="ECO:0000256" key="8">
    <source>
        <dbReference type="ARBA" id="ARBA00023043"/>
    </source>
</evidence>
<keyword evidence="9" id="KW-0175">Coiled coil</keyword>
<dbReference type="EMBL" id="MCGT01000023">
    <property type="protein sequence ID" value="ORX50443.1"/>
    <property type="molecule type" value="Genomic_DNA"/>
</dbReference>
<dbReference type="STRING" id="101127.A0A1X2GC33"/>
<evidence type="ECO:0000256" key="9">
    <source>
        <dbReference type="ARBA" id="ARBA00023054"/>
    </source>
</evidence>
<evidence type="ECO:0000313" key="13">
    <source>
        <dbReference type="EMBL" id="ORX50443.1"/>
    </source>
</evidence>
<feature type="compositionally biased region" description="Basic and acidic residues" evidence="11">
    <location>
        <begin position="574"/>
        <end position="602"/>
    </location>
</feature>
<feature type="active site" evidence="10">
    <location>
        <position position="293"/>
    </location>
</feature>
<keyword evidence="8" id="KW-0040">ANK repeat</keyword>
<evidence type="ECO:0000256" key="1">
    <source>
        <dbReference type="ARBA" id="ARBA00004496"/>
    </source>
</evidence>
<comment type="subcellular location">
    <subcellularLocation>
        <location evidence="1">Cytoplasm</location>
    </subcellularLocation>
</comment>
<name>A0A1X2GC33_9FUNG</name>
<evidence type="ECO:0000256" key="6">
    <source>
        <dbReference type="ARBA" id="ARBA00022759"/>
    </source>
</evidence>
<feature type="region of interest" description="Disordered" evidence="11">
    <location>
        <begin position="283"/>
        <end position="307"/>
    </location>
</feature>
<evidence type="ECO:0000259" key="12">
    <source>
        <dbReference type="PROSITE" id="PS52044"/>
    </source>
</evidence>
<evidence type="ECO:0000256" key="3">
    <source>
        <dbReference type="ARBA" id="ARBA00022490"/>
    </source>
</evidence>
<gene>
    <name evidence="13" type="ORF">DM01DRAFT_1337628</name>
</gene>
<dbReference type="SUPFAM" id="SSF48403">
    <property type="entry name" value="Ankyrin repeat"/>
    <property type="match status" value="1"/>
</dbReference>
<feature type="region of interest" description="Disordered" evidence="11">
    <location>
        <begin position="574"/>
        <end position="603"/>
    </location>
</feature>
<feature type="region of interest" description="Disordered" evidence="11">
    <location>
        <begin position="127"/>
        <end position="154"/>
    </location>
</feature>
<dbReference type="GO" id="GO:0016787">
    <property type="term" value="F:hydrolase activity"/>
    <property type="evidence" value="ECO:0007669"/>
    <property type="project" value="UniProtKB-KW"/>
</dbReference>
<keyword evidence="4 10" id="KW-0540">Nuclease</keyword>
<dbReference type="InterPro" id="IPR002110">
    <property type="entry name" value="Ankyrin_rpt"/>
</dbReference>
<keyword evidence="7 10" id="KW-0378">Hydrolase</keyword>
<accession>A0A1X2GC33</accession>
<protein>
    <recommendedName>
        <fullName evidence="12">VLRF1 domain-containing protein</fullName>
    </recommendedName>
</protein>
<dbReference type="PANTHER" id="PTHR16036">
    <property type="entry name" value="ANKYRIN REPEAT AND ZINC FINGER DOMAIN-CONTAINING PROTEIN 1"/>
    <property type="match status" value="1"/>
</dbReference>
<keyword evidence="14" id="KW-1185">Reference proteome</keyword>
<dbReference type="PROSITE" id="PS52044">
    <property type="entry name" value="VLRF1"/>
    <property type="match status" value="1"/>
</dbReference>
<dbReference type="Pfam" id="PF00023">
    <property type="entry name" value="Ank"/>
    <property type="match status" value="1"/>
</dbReference>
<feature type="region of interest" description="Disordered" evidence="11">
    <location>
        <begin position="648"/>
        <end position="672"/>
    </location>
</feature>
<evidence type="ECO:0000256" key="4">
    <source>
        <dbReference type="ARBA" id="ARBA00022722"/>
    </source>
</evidence>
<feature type="compositionally biased region" description="Acidic residues" evidence="11">
    <location>
        <begin position="127"/>
        <end position="149"/>
    </location>
</feature>
<evidence type="ECO:0000256" key="5">
    <source>
        <dbReference type="ARBA" id="ARBA00022737"/>
    </source>
</evidence>
<dbReference type="GO" id="GO:0004519">
    <property type="term" value="F:endonuclease activity"/>
    <property type="evidence" value="ECO:0007669"/>
    <property type="project" value="UniProtKB-KW"/>
</dbReference>
<dbReference type="OrthoDB" id="429841at2759"/>
<feature type="domain" description="VLRF1" evidence="12">
    <location>
        <begin position="236"/>
        <end position="391"/>
    </location>
</feature>
<proteinExistence type="inferred from homology"/>
<evidence type="ECO:0000256" key="2">
    <source>
        <dbReference type="ARBA" id="ARBA00009262"/>
    </source>
</evidence>
<keyword evidence="6 10" id="KW-0255">Endonuclease</keyword>
<dbReference type="GO" id="GO:0005737">
    <property type="term" value="C:cytoplasm"/>
    <property type="evidence" value="ECO:0007669"/>
    <property type="project" value="UniProtKB-SubCell"/>
</dbReference>